<evidence type="ECO:0000313" key="2">
    <source>
        <dbReference type="EMBL" id="CAF3995369.1"/>
    </source>
</evidence>
<gene>
    <name evidence="1" type="ORF">MBJ925_LOCUS38723</name>
    <name evidence="2" type="ORF">SMN809_LOCUS11633</name>
</gene>
<accession>A0A817AID6</accession>
<protein>
    <recommendedName>
        <fullName evidence="4">F-box domain-containing protein</fullName>
    </recommendedName>
</protein>
<dbReference type="Proteomes" id="UP000663824">
    <property type="component" value="Unassembled WGS sequence"/>
</dbReference>
<dbReference type="AlphaFoldDB" id="A0A817AID6"/>
<name>A0A817AID6_9BILA</name>
<dbReference type="EMBL" id="CAJOBI010004241">
    <property type="protein sequence ID" value="CAF3995369.1"/>
    <property type="molecule type" value="Genomic_DNA"/>
</dbReference>
<proteinExistence type="predicted"/>
<evidence type="ECO:0000313" key="1">
    <source>
        <dbReference type="EMBL" id="CAF2262379.1"/>
    </source>
</evidence>
<dbReference type="Proteomes" id="UP000676336">
    <property type="component" value="Unassembled WGS sequence"/>
</dbReference>
<sequence>MISKWETLPNEIFGNIFNYLSWDEILISLWSLNHRINSLICSIFSINKNGIIFSRPGLSHKSVSKILLPLIIKSSLLSSSIKYIHLNGNDSNSYDLIHQYFYYNNDKESFCFPNLESLNITQCLLSKSLIDKLSLLIQYQLTERKLIIDEDAFQSFTYEEDYSSISCKRGTNHFYR</sequence>
<reference evidence="1" key="1">
    <citation type="submission" date="2021-02" db="EMBL/GenBank/DDBJ databases">
        <authorList>
            <person name="Nowell W R."/>
        </authorList>
    </citation>
    <scope>NUCLEOTIDE SEQUENCE</scope>
</reference>
<organism evidence="1 3">
    <name type="scientific">Rotaria magnacalcarata</name>
    <dbReference type="NCBI Taxonomy" id="392030"/>
    <lineage>
        <taxon>Eukaryota</taxon>
        <taxon>Metazoa</taxon>
        <taxon>Spiralia</taxon>
        <taxon>Gnathifera</taxon>
        <taxon>Rotifera</taxon>
        <taxon>Eurotatoria</taxon>
        <taxon>Bdelloidea</taxon>
        <taxon>Philodinida</taxon>
        <taxon>Philodinidae</taxon>
        <taxon>Rotaria</taxon>
    </lineage>
</organism>
<comment type="caution">
    <text evidence="1">The sequence shown here is derived from an EMBL/GenBank/DDBJ whole genome shotgun (WGS) entry which is preliminary data.</text>
</comment>
<dbReference type="EMBL" id="CAJNRE010021743">
    <property type="protein sequence ID" value="CAF2262379.1"/>
    <property type="molecule type" value="Genomic_DNA"/>
</dbReference>
<evidence type="ECO:0008006" key="4">
    <source>
        <dbReference type="Google" id="ProtNLM"/>
    </source>
</evidence>
<evidence type="ECO:0000313" key="3">
    <source>
        <dbReference type="Proteomes" id="UP000663824"/>
    </source>
</evidence>